<dbReference type="STRING" id="1189612.A33Q_2056"/>
<comment type="similarity">
    <text evidence="1">Belongs to the NAD(P)-dependent epimerase/dehydratase family.</text>
</comment>
<dbReference type="Pfam" id="PF01370">
    <property type="entry name" value="Epimerase"/>
    <property type="match status" value="1"/>
</dbReference>
<gene>
    <name evidence="3" type="ORF">A33Q_2056</name>
</gene>
<keyword evidence="3" id="KW-0560">Oxidoreductase</keyword>
<dbReference type="InterPro" id="IPR051225">
    <property type="entry name" value="NAD(P)_epim/dehydratase"/>
</dbReference>
<dbReference type="EMBL" id="ALWO02000032">
    <property type="protein sequence ID" value="EOZ96746.1"/>
    <property type="molecule type" value="Genomic_DNA"/>
</dbReference>
<evidence type="ECO:0000259" key="2">
    <source>
        <dbReference type="Pfam" id="PF01370"/>
    </source>
</evidence>
<dbReference type="GO" id="GO:0008743">
    <property type="term" value="F:L-threonine 3-dehydrogenase activity"/>
    <property type="evidence" value="ECO:0007669"/>
    <property type="project" value="UniProtKB-EC"/>
</dbReference>
<dbReference type="InterPro" id="IPR001509">
    <property type="entry name" value="Epimerase_deHydtase"/>
</dbReference>
<dbReference type="InterPro" id="IPR036291">
    <property type="entry name" value="NAD(P)-bd_dom_sf"/>
</dbReference>
<dbReference type="Gene3D" id="3.40.50.720">
    <property type="entry name" value="NAD(P)-binding Rossmann-like Domain"/>
    <property type="match status" value="1"/>
</dbReference>
<evidence type="ECO:0000313" key="3">
    <source>
        <dbReference type="EMBL" id="EOZ96746.1"/>
    </source>
</evidence>
<proteinExistence type="inferred from homology"/>
<organism evidence="3 4">
    <name type="scientific">Indibacter alkaliphilus (strain CCUG 57479 / KCTC 22604 / LW1)</name>
    <dbReference type="NCBI Taxonomy" id="1189612"/>
    <lineage>
        <taxon>Bacteria</taxon>
        <taxon>Pseudomonadati</taxon>
        <taxon>Bacteroidota</taxon>
        <taxon>Cytophagia</taxon>
        <taxon>Cytophagales</taxon>
        <taxon>Cyclobacteriaceae</taxon>
    </lineage>
</organism>
<dbReference type="SUPFAM" id="SSF51735">
    <property type="entry name" value="NAD(P)-binding Rossmann-fold domains"/>
    <property type="match status" value="1"/>
</dbReference>
<dbReference type="EC" id="1.1.1.103" evidence="3"/>
<dbReference type="eggNOG" id="COG0451">
    <property type="taxonomic scope" value="Bacteria"/>
</dbReference>
<dbReference type="PANTHER" id="PTHR42687:SF1">
    <property type="entry name" value="L-THREONINE 3-DEHYDROGENASE, MITOCHONDRIAL"/>
    <property type="match status" value="1"/>
</dbReference>
<feature type="domain" description="NAD-dependent epimerase/dehydratase" evidence="2">
    <location>
        <begin position="13"/>
        <end position="250"/>
    </location>
</feature>
<dbReference type="GO" id="GO:0006567">
    <property type="term" value="P:L-threonine catabolic process"/>
    <property type="evidence" value="ECO:0007669"/>
    <property type="project" value="TreeGrafter"/>
</dbReference>
<evidence type="ECO:0000313" key="4">
    <source>
        <dbReference type="Proteomes" id="UP000006073"/>
    </source>
</evidence>
<protein>
    <submittedName>
        <fullName evidence="3">L-threonine 3-dehydrogenase</fullName>
        <ecNumber evidence="3">1.1.1.103</ecNumber>
    </submittedName>
</protein>
<comment type="caution">
    <text evidence="3">The sequence shown here is derived from an EMBL/GenBank/DDBJ whole genome shotgun (WGS) entry which is preliminary data.</text>
</comment>
<name>S2DXB9_INDAL</name>
<dbReference type="FunFam" id="3.40.50.720:FF:000077">
    <property type="entry name" value="L-threonine 3-dehydrogenase, mitochondrial"/>
    <property type="match status" value="1"/>
</dbReference>
<dbReference type="Proteomes" id="UP000006073">
    <property type="component" value="Unassembled WGS sequence"/>
</dbReference>
<dbReference type="PANTHER" id="PTHR42687">
    <property type="entry name" value="L-THREONINE 3-DEHYDROGENASE"/>
    <property type="match status" value="1"/>
</dbReference>
<accession>S2DXB9</accession>
<keyword evidence="4" id="KW-1185">Reference proteome</keyword>
<dbReference type="AlphaFoldDB" id="S2DXB9"/>
<evidence type="ECO:0000256" key="1">
    <source>
        <dbReference type="ARBA" id="ARBA00007637"/>
    </source>
</evidence>
<sequence length="326" mass="37142">MDPGSVIYLMERILIIGSAGQLGSELSLALTEIYGSDNVIASDINPGNLKKFDFCRTQVLDVMDKEKVRKLIQEENVKQIYHLAAVLSATGEKNPLFAWHLNMESLLFILELAKEFNMDKVYWPSSIAVFGPNTPKVNTPQYCVKEPNTVYGISKQAGERWCEYYFQKFGVDVRSLRYPGLIGYKSLPGGGTTDYAVDIYHKAIAGEHFVSFLKEDSYLPMMYMPDAIKATLDLMHAPKEKVKIRSSYNLAAISFSPKEIFESIKKHYPNFTIGYEPDFRQAIADSWPDSIDDSRSREDWGWKHDYDLGKMTADILTNLPEYMVNF</sequence>
<reference evidence="3 4" key="1">
    <citation type="journal article" date="2013" name="Genome Announc.">
        <title>Draft Genome Sequence of Indibacter alkaliphilus Strain LW1T, Isolated from Lonar Lake, a Haloalkaline Lake in the Buldana District of Maharashtra, India.</title>
        <authorList>
            <person name="Singh A."/>
            <person name="Kumar Jangir P."/>
            <person name="Sharma R."/>
            <person name="Singh A."/>
            <person name="Kumar Pinnaka A."/>
            <person name="Shivaji S."/>
        </authorList>
    </citation>
    <scope>NUCLEOTIDE SEQUENCE [LARGE SCALE GENOMIC DNA]</scope>
    <source>
        <strain evidence="4">CCUG 57479 / KCTC 22604 / LW1</strain>
    </source>
</reference>